<proteinExistence type="predicted"/>
<dbReference type="EMBL" id="CP002417">
    <property type="protein sequence ID" value="ADU35569.1"/>
    <property type="molecule type" value="Genomic_DNA"/>
</dbReference>
<protein>
    <recommendedName>
        <fullName evidence="3">Glycosyl transferase family 2</fullName>
    </recommendedName>
</protein>
<evidence type="ECO:0008006" key="3">
    <source>
        <dbReference type="Google" id="ProtNLM"/>
    </source>
</evidence>
<dbReference type="OrthoDB" id="2570098at2"/>
<dbReference type="KEGG" id="vpe:Varpa_1353"/>
<dbReference type="AlphaFoldDB" id="E6V0G5"/>
<dbReference type="Proteomes" id="UP000008917">
    <property type="component" value="Chromosome"/>
</dbReference>
<organism evidence="1 2">
    <name type="scientific">Variovorax paradoxus (strain EPS)</name>
    <dbReference type="NCBI Taxonomy" id="595537"/>
    <lineage>
        <taxon>Bacteria</taxon>
        <taxon>Pseudomonadati</taxon>
        <taxon>Pseudomonadota</taxon>
        <taxon>Betaproteobacteria</taxon>
        <taxon>Burkholderiales</taxon>
        <taxon>Comamonadaceae</taxon>
        <taxon>Variovorax</taxon>
    </lineage>
</organism>
<reference evidence="2" key="1">
    <citation type="submission" date="2010-12" db="EMBL/GenBank/DDBJ databases">
        <title>Complete sequence of Variovorax paradoxus EPS.</title>
        <authorList>
            <consortium name="US DOE Joint Genome Institute"/>
            <person name="Lucas S."/>
            <person name="Copeland A."/>
            <person name="Lapidus A."/>
            <person name="Cheng J.-F."/>
            <person name="Goodwin L."/>
            <person name="Pitluck S."/>
            <person name="Teshima H."/>
            <person name="Detter J.C."/>
            <person name="Han C."/>
            <person name="Tapia R."/>
            <person name="Land M."/>
            <person name="Hauser L."/>
            <person name="Kyrpides N."/>
            <person name="Ivanova N."/>
            <person name="Ovchinnikova G."/>
            <person name="Orwin P."/>
            <person name="Han J.-I.G."/>
            <person name="Woyke T."/>
        </authorList>
    </citation>
    <scope>NUCLEOTIDE SEQUENCE [LARGE SCALE GENOMIC DNA]</scope>
    <source>
        <strain evidence="2">EPS</strain>
    </source>
</reference>
<dbReference type="Pfam" id="PF13704">
    <property type="entry name" value="Glyco_tranf_2_4"/>
    <property type="match status" value="1"/>
</dbReference>
<dbReference type="HOGENOM" id="CLU_079825_0_0_4"/>
<evidence type="ECO:0000313" key="2">
    <source>
        <dbReference type="Proteomes" id="UP000008917"/>
    </source>
</evidence>
<dbReference type="RefSeq" id="WP_013539814.1">
    <property type="nucleotide sequence ID" value="NC_014931.1"/>
</dbReference>
<reference evidence="1 2" key="2">
    <citation type="journal article" date="2013" name="Genome Announc.">
        <title>Genome of the Root-Associated Plant Growth-Promoting Bacterium Variovorax paradoxus Strain EPS.</title>
        <authorList>
            <person name="Han J.I."/>
            <person name="Spain J.C."/>
            <person name="Leadbetter J.R."/>
            <person name="Ovchinnikova G."/>
            <person name="Goodwin L.A."/>
            <person name="Han C.S."/>
            <person name="Woyke T."/>
            <person name="Davenport K.W."/>
            <person name="Orwin P.M."/>
        </authorList>
    </citation>
    <scope>NUCLEOTIDE SEQUENCE [LARGE SCALE GENOMIC DNA]</scope>
    <source>
        <strain evidence="1 2">EPS</strain>
    </source>
</reference>
<dbReference type="eggNOG" id="ENOG5032GE9">
    <property type="taxonomic scope" value="Bacteria"/>
</dbReference>
<name>E6V0G5_VARPE</name>
<gene>
    <name evidence="1" type="ordered locus">Varpa_1353</name>
</gene>
<accession>E6V0G5</accession>
<evidence type="ECO:0000313" key="1">
    <source>
        <dbReference type="EMBL" id="ADU35569.1"/>
    </source>
</evidence>
<sequence length="269" mass="30899">MRTVICHFFNEEYMLPWWLRHHLSLFDHGVLIDHGSTDNSVEICRTLAPEWRVVRSRLTHFDAFLTDLEVMNYENELPGWKIALNVTEFLMSSSPLAEVERFLLDSGKKGCGASGMLMVDPNQGSQPDPDKPLPLQQHFGIDDNAIVDPAERAALAMSHAPQRNRFYHRLQVGMYQPGRHHSYHPDAATRLFDLMVFHYGYAPWNDQMRQRKMQIAGKILPEYLINQWGGQHFRKSAELDQDHARISAGAVDLRGHSYAGPALDLCCRY</sequence>
<dbReference type="STRING" id="595537.Varpa_1353"/>